<sequence>MSGTHQATDGARRDTDGQTPDWVPDPALADASPVAAFARRASATSGRDLREYRDLWRWSVEEPNAFWTTLWEHLGMPSLPPGTPALADRSMPGARWFPGTTLNYAAEVFRDRPTDDVAVVAETETGARREVTWGELQAQAAAVAAALRARGVGVGDRVVGYLPNGVEAVVAFLATASIGAVWAVCGLDYAGAAAADRLGQLDPLVLVAATTATVGGRTIDRSAEVARLRETMPSLRTTIIVGERDARLPGAQSFDDLLTGGATAIEPVALPFDHPLWVLFSSGTTGRPKGIVHGHGGVILEHRKQMSMHLGLRAGDRLFWYTSPSWMMWNFLVGALLEGVSVVCYDGSPSHPAVDRLWELAERWRVQVLGASPGYLSACQKAGVDIGDRELDALRAVCVTGSTFPTDLHQWWMAQVPPSVQVSSCSGGTDVVSGFASSAPNLPVWAGELSAPCLGVDLCAYDAKARTVVGDVGELVVRRPLPSMPLRFWNDPDGERLRTSYFDAFPGVWRHGDWITVTGHGSVVIHGRSDATLNRRGVRMGSSDIYGPVEEIPEVTEALVVGLEEPDGGYWMPMYVTLADGVELDDDLRARIVTAIRAGVSPRHVPDEIHRAPGIPHTRTGKKLEVPVKRLLRGDDLDSILDPASVDRPDLLDWYRQQGALRRHARTEASPHPDRDR</sequence>
<name>A0A5D0UCW3_9ACTN</name>
<keyword evidence="10" id="KW-1185">Reference proteome</keyword>
<dbReference type="EMBL" id="VSFF01000004">
    <property type="protein sequence ID" value="TYC15917.1"/>
    <property type="molecule type" value="Genomic_DNA"/>
</dbReference>
<dbReference type="GO" id="GO:0006629">
    <property type="term" value="P:lipid metabolic process"/>
    <property type="evidence" value="ECO:0007669"/>
    <property type="project" value="InterPro"/>
</dbReference>
<dbReference type="Gene3D" id="3.30.300.30">
    <property type="match status" value="1"/>
</dbReference>
<dbReference type="NCBIfam" id="TIGR01217">
    <property type="entry name" value="ac_ac_CoA_syn"/>
    <property type="match status" value="1"/>
</dbReference>
<protein>
    <submittedName>
        <fullName evidence="9">Acetoacetate--CoA ligase</fullName>
        <ecNumber evidence="9">6.2.1.16</ecNumber>
    </submittedName>
</protein>
<dbReference type="NCBIfam" id="NF002937">
    <property type="entry name" value="PRK03584.1"/>
    <property type="match status" value="1"/>
</dbReference>
<evidence type="ECO:0000256" key="4">
    <source>
        <dbReference type="ARBA" id="ARBA00022840"/>
    </source>
</evidence>
<dbReference type="InterPro" id="IPR020845">
    <property type="entry name" value="AMP-binding_CS"/>
</dbReference>
<dbReference type="EC" id="6.2.1.16" evidence="9"/>
<dbReference type="InterPro" id="IPR045851">
    <property type="entry name" value="AMP-bd_C_sf"/>
</dbReference>
<dbReference type="OrthoDB" id="9803968at2"/>
<evidence type="ECO:0000256" key="1">
    <source>
        <dbReference type="ARBA" id="ARBA00006432"/>
    </source>
</evidence>
<comment type="similarity">
    <text evidence="1">Belongs to the ATP-dependent AMP-binding enzyme family.</text>
</comment>
<reference evidence="9 10" key="1">
    <citation type="submission" date="2019-08" db="EMBL/GenBank/DDBJ databases">
        <title>Actinomadura sp. nov. CYP1-5 isolated from mountain soil.</title>
        <authorList>
            <person name="Songsumanus A."/>
            <person name="Kuncharoen N."/>
            <person name="Kudo T."/>
            <person name="Yuki M."/>
            <person name="Igarashi Y."/>
            <person name="Tanasupawat S."/>
        </authorList>
    </citation>
    <scope>NUCLEOTIDE SEQUENCE [LARGE SCALE GENOMIC DNA]</scope>
    <source>
        <strain evidence="9 10">GKU157</strain>
    </source>
</reference>
<evidence type="ECO:0000313" key="10">
    <source>
        <dbReference type="Proteomes" id="UP000322634"/>
    </source>
</evidence>
<dbReference type="RefSeq" id="WP_148349712.1">
    <property type="nucleotide sequence ID" value="NZ_JBHSBF010000009.1"/>
</dbReference>
<dbReference type="PROSITE" id="PS00455">
    <property type="entry name" value="AMP_BINDING"/>
    <property type="match status" value="1"/>
</dbReference>
<feature type="domain" description="AMP-dependent synthetase/ligase" evidence="6">
    <location>
        <begin position="111"/>
        <end position="480"/>
    </location>
</feature>
<dbReference type="Gene3D" id="3.40.50.12780">
    <property type="entry name" value="N-terminal domain of ligase-like"/>
    <property type="match status" value="1"/>
</dbReference>
<feature type="domain" description="Acetyl-coenzyme A synthetase N-terminal" evidence="8">
    <location>
        <begin position="52"/>
        <end position="106"/>
    </location>
</feature>
<evidence type="ECO:0000259" key="6">
    <source>
        <dbReference type="Pfam" id="PF00501"/>
    </source>
</evidence>
<organism evidence="9 10">
    <name type="scientific">Actinomadura syzygii</name>
    <dbReference type="NCBI Taxonomy" id="1427538"/>
    <lineage>
        <taxon>Bacteria</taxon>
        <taxon>Bacillati</taxon>
        <taxon>Actinomycetota</taxon>
        <taxon>Actinomycetes</taxon>
        <taxon>Streptosporangiales</taxon>
        <taxon>Thermomonosporaceae</taxon>
        <taxon>Actinomadura</taxon>
    </lineage>
</organism>
<dbReference type="InterPro" id="IPR032387">
    <property type="entry name" value="ACAS_N"/>
</dbReference>
<keyword evidence="3" id="KW-0547">Nucleotide-binding</keyword>
<proteinExistence type="inferred from homology"/>
<dbReference type="InterPro" id="IPR042099">
    <property type="entry name" value="ANL_N_sf"/>
</dbReference>
<evidence type="ECO:0000313" key="9">
    <source>
        <dbReference type="EMBL" id="TYC15917.1"/>
    </source>
</evidence>
<feature type="domain" description="AMP-binding enzyme C-terminal" evidence="7">
    <location>
        <begin position="551"/>
        <end position="622"/>
    </location>
</feature>
<keyword evidence="2 9" id="KW-0436">Ligase</keyword>
<keyword evidence="4" id="KW-0067">ATP-binding</keyword>
<evidence type="ECO:0000259" key="8">
    <source>
        <dbReference type="Pfam" id="PF16177"/>
    </source>
</evidence>
<dbReference type="SUPFAM" id="SSF56801">
    <property type="entry name" value="Acetyl-CoA synthetase-like"/>
    <property type="match status" value="1"/>
</dbReference>
<dbReference type="PANTHER" id="PTHR42921:SF1">
    <property type="entry name" value="ACETOACETYL-COA SYNTHETASE"/>
    <property type="match status" value="1"/>
</dbReference>
<dbReference type="InterPro" id="IPR000873">
    <property type="entry name" value="AMP-dep_synth/lig_dom"/>
</dbReference>
<gene>
    <name evidence="9" type="ORF">FXF65_11290</name>
</gene>
<dbReference type="PANTHER" id="PTHR42921">
    <property type="entry name" value="ACETOACETYL-COA SYNTHETASE"/>
    <property type="match status" value="1"/>
</dbReference>
<dbReference type="Pfam" id="PF16177">
    <property type="entry name" value="ACAS_N"/>
    <property type="match status" value="1"/>
</dbReference>
<evidence type="ECO:0000259" key="7">
    <source>
        <dbReference type="Pfam" id="PF13193"/>
    </source>
</evidence>
<comment type="caution">
    <text evidence="9">The sequence shown here is derived from an EMBL/GenBank/DDBJ whole genome shotgun (WGS) entry which is preliminary data.</text>
</comment>
<dbReference type="AlphaFoldDB" id="A0A5D0UCW3"/>
<dbReference type="InterPro" id="IPR005914">
    <property type="entry name" value="Acac_CoA_synth"/>
</dbReference>
<dbReference type="GO" id="GO:0030729">
    <property type="term" value="F:acetoacetate-CoA ligase activity"/>
    <property type="evidence" value="ECO:0007669"/>
    <property type="project" value="UniProtKB-EC"/>
</dbReference>
<dbReference type="InterPro" id="IPR025110">
    <property type="entry name" value="AMP-bd_C"/>
</dbReference>
<evidence type="ECO:0000256" key="5">
    <source>
        <dbReference type="SAM" id="MobiDB-lite"/>
    </source>
</evidence>
<dbReference type="Proteomes" id="UP000322634">
    <property type="component" value="Unassembled WGS sequence"/>
</dbReference>
<dbReference type="Pfam" id="PF13193">
    <property type="entry name" value="AMP-binding_C"/>
    <property type="match status" value="1"/>
</dbReference>
<evidence type="ECO:0000256" key="2">
    <source>
        <dbReference type="ARBA" id="ARBA00022598"/>
    </source>
</evidence>
<feature type="region of interest" description="Disordered" evidence="5">
    <location>
        <begin position="1"/>
        <end position="29"/>
    </location>
</feature>
<evidence type="ECO:0000256" key="3">
    <source>
        <dbReference type="ARBA" id="ARBA00022741"/>
    </source>
</evidence>
<dbReference type="GO" id="GO:0005524">
    <property type="term" value="F:ATP binding"/>
    <property type="evidence" value="ECO:0007669"/>
    <property type="project" value="UniProtKB-KW"/>
</dbReference>
<accession>A0A5D0UCW3</accession>
<dbReference type="Pfam" id="PF00501">
    <property type="entry name" value="AMP-binding"/>
    <property type="match status" value="1"/>
</dbReference>